<proteinExistence type="inferred from homology"/>
<comment type="caution">
    <text evidence="3">The sequence shown here is derived from an EMBL/GenBank/DDBJ whole genome shotgun (WGS) entry which is preliminary data.</text>
</comment>
<dbReference type="Gene3D" id="3.90.280.10">
    <property type="entry name" value="PEBP-like"/>
    <property type="match status" value="1"/>
</dbReference>
<dbReference type="InterPro" id="IPR008914">
    <property type="entry name" value="PEBP"/>
</dbReference>
<keyword evidence="2" id="KW-0732">Signal</keyword>
<dbReference type="PROSITE" id="PS51257">
    <property type="entry name" value="PROKAR_LIPOPROTEIN"/>
    <property type="match status" value="1"/>
</dbReference>
<dbReference type="GO" id="GO:0004860">
    <property type="term" value="F:protein kinase inhibitor activity"/>
    <property type="evidence" value="ECO:0007669"/>
    <property type="project" value="UniProtKB-KW"/>
</dbReference>
<dbReference type="NCBIfam" id="TIGR00481">
    <property type="entry name" value="YbhB/YbcL family Raf kinase inhibitor-like protein"/>
    <property type="match status" value="1"/>
</dbReference>
<evidence type="ECO:0000256" key="1">
    <source>
        <dbReference type="ARBA" id="ARBA00007120"/>
    </source>
</evidence>
<protein>
    <submittedName>
        <fullName evidence="3">YbhB/YbcL family Raf kinase inhibitor-like protein</fullName>
    </submittedName>
</protein>
<evidence type="ECO:0000256" key="2">
    <source>
        <dbReference type="SAM" id="SignalP"/>
    </source>
</evidence>
<dbReference type="SUPFAM" id="SSF49777">
    <property type="entry name" value="PEBP-like"/>
    <property type="match status" value="1"/>
</dbReference>
<reference evidence="4" key="1">
    <citation type="journal article" date="2019" name="Int. J. Syst. Evol. Microbiol.">
        <title>The Global Catalogue of Microorganisms (GCM) 10K type strain sequencing project: providing services to taxonomists for standard genome sequencing and annotation.</title>
        <authorList>
            <consortium name="The Broad Institute Genomics Platform"/>
            <consortium name="The Broad Institute Genome Sequencing Center for Infectious Disease"/>
            <person name="Wu L."/>
            <person name="Ma J."/>
        </authorList>
    </citation>
    <scope>NUCLEOTIDE SEQUENCE [LARGE SCALE GENOMIC DNA]</scope>
    <source>
        <strain evidence="4">JCM 9377</strain>
    </source>
</reference>
<dbReference type="Pfam" id="PF01161">
    <property type="entry name" value="PBP"/>
    <property type="match status" value="1"/>
</dbReference>
<dbReference type="PANTHER" id="PTHR30289">
    <property type="entry name" value="UNCHARACTERIZED PROTEIN YBCL-RELATED"/>
    <property type="match status" value="1"/>
</dbReference>
<feature type="chain" id="PRO_5046695105" evidence="2">
    <location>
        <begin position="24"/>
        <end position="192"/>
    </location>
</feature>
<dbReference type="Proteomes" id="UP001501237">
    <property type="component" value="Unassembled WGS sequence"/>
</dbReference>
<evidence type="ECO:0000313" key="3">
    <source>
        <dbReference type="EMBL" id="GAA3218094.1"/>
    </source>
</evidence>
<dbReference type="CDD" id="cd00865">
    <property type="entry name" value="PEBP_bact_arch"/>
    <property type="match status" value="1"/>
</dbReference>
<organism evidence="3 4">
    <name type="scientific">Actinocorallia longicatena</name>
    <dbReference type="NCBI Taxonomy" id="111803"/>
    <lineage>
        <taxon>Bacteria</taxon>
        <taxon>Bacillati</taxon>
        <taxon>Actinomycetota</taxon>
        <taxon>Actinomycetes</taxon>
        <taxon>Streptosporangiales</taxon>
        <taxon>Thermomonosporaceae</taxon>
        <taxon>Actinocorallia</taxon>
    </lineage>
</organism>
<name>A0ABP6QCP8_9ACTN</name>
<dbReference type="RefSeq" id="WP_344830711.1">
    <property type="nucleotide sequence ID" value="NZ_BAAAUV010000009.1"/>
</dbReference>
<evidence type="ECO:0000313" key="4">
    <source>
        <dbReference type="Proteomes" id="UP001501237"/>
    </source>
</evidence>
<gene>
    <name evidence="3" type="ORF">GCM10010468_41350</name>
</gene>
<keyword evidence="3" id="KW-0649">Protein kinase inhibitor</keyword>
<dbReference type="EMBL" id="BAAAUV010000009">
    <property type="protein sequence ID" value="GAA3218094.1"/>
    <property type="molecule type" value="Genomic_DNA"/>
</dbReference>
<keyword evidence="4" id="KW-1185">Reference proteome</keyword>
<dbReference type="PANTHER" id="PTHR30289:SF1">
    <property type="entry name" value="PEBP (PHOSPHATIDYLETHANOLAMINE-BINDING PROTEIN) FAMILY PROTEIN"/>
    <property type="match status" value="1"/>
</dbReference>
<comment type="similarity">
    <text evidence="1">Belongs to the UPF0098 family.</text>
</comment>
<dbReference type="InterPro" id="IPR005247">
    <property type="entry name" value="YbhB_YbcL/LppC-like"/>
</dbReference>
<accession>A0ABP6QCP8</accession>
<sequence length="192" mass="20252">MQITPVRATACAAALALSTGLVSGCGIIGSGSGGGETAEFTVSSQAFSDLKDIPPRYACSAYRGQGKTPPLHWSGVPDAKAFVIVMDDPDARGGTYIHWVLSNLEGTTLDMVEGQQTPPKAIVGENSDEKRAYEAPCPPQGQRHRYRYTVYALKEPIPAGDAVKLKKSLPAIASRSIARGRITGYLGQSKGS</sequence>
<dbReference type="InterPro" id="IPR036610">
    <property type="entry name" value="PEBP-like_sf"/>
</dbReference>
<feature type="signal peptide" evidence="2">
    <location>
        <begin position="1"/>
        <end position="23"/>
    </location>
</feature>